<feature type="transmembrane region" description="Helical" evidence="6">
    <location>
        <begin position="33"/>
        <end position="55"/>
    </location>
</feature>
<keyword evidence="3 6" id="KW-0812">Transmembrane</keyword>
<dbReference type="AlphaFoldDB" id="A0A0D5ZJE8"/>
<keyword evidence="2" id="KW-1003">Cell membrane</keyword>
<dbReference type="KEGG" id="mgb:VO56_01490"/>
<feature type="transmembrane region" description="Helical" evidence="6">
    <location>
        <begin position="6"/>
        <end position="26"/>
    </location>
</feature>
<dbReference type="PATRIC" id="fig|29556.3.peg.302"/>
<organism evidence="8">
    <name type="scientific">Mycoplasmopsis gallinacea</name>
    <dbReference type="NCBI Taxonomy" id="29556"/>
    <lineage>
        <taxon>Bacteria</taxon>
        <taxon>Bacillati</taxon>
        <taxon>Mycoplasmatota</taxon>
        <taxon>Mycoplasmoidales</taxon>
        <taxon>Metamycoplasmataceae</taxon>
        <taxon>Mycoplasmopsis</taxon>
    </lineage>
</organism>
<sequence>MPWGPLVSTFVFIFCILILGTISGIFSERVGIVNIAINGFMIFGAIMYMILQFLGTHVFAATYENKKVIGHAISMWWQVLIIPLAALLTGLFGFLFGYTTIKLKSNQVVSGFAINILAIGLAAITIYILRKYQDEGQVVSNSGTVELALGQYPTIKNIVSFKLFITIAIIIASWFVLRKTRWGLRYRSIGENPQASDVAGINVFRMKWIGLFICGCIAGVGGSIFATLRLNEFSTTSDVQGIGFLALAIMITGQWKISISTIISLIFAALYSFSYFGISSFDSIKKFEELFRALPFVVTLIVLFPTSKKSAGPAAAGVAYDKSKR</sequence>
<reference evidence="7 8" key="1">
    <citation type="journal article" date="2015" name="Genome Announc.">
        <title>Complete Genome Sequence of Mycoplasma meleagridis, a Possible Emerging Pathogen in Chickens.</title>
        <authorList>
            <person name="Abolnik C."/>
        </authorList>
    </citation>
    <scope>NUCLEOTIDE SEQUENCE [LARGE SCALE GENOMIC DNA]</scope>
    <source>
        <strain evidence="7 8">B2096 8B</strain>
    </source>
</reference>
<dbReference type="EMBL" id="CP011021">
    <property type="protein sequence ID" value="AKA49926.1"/>
    <property type="molecule type" value="Genomic_DNA"/>
</dbReference>
<protein>
    <submittedName>
        <fullName evidence="7">Sugar ABC transporter permease</fullName>
    </submittedName>
</protein>
<keyword evidence="5 6" id="KW-0472">Membrane</keyword>
<evidence type="ECO:0000256" key="5">
    <source>
        <dbReference type="ARBA" id="ARBA00023136"/>
    </source>
</evidence>
<dbReference type="GO" id="GO:0005886">
    <property type="term" value="C:plasma membrane"/>
    <property type="evidence" value="ECO:0007669"/>
    <property type="project" value="UniProtKB-SubCell"/>
</dbReference>
<evidence type="ECO:0000313" key="8">
    <source>
        <dbReference type="Proteomes" id="UP000032722"/>
    </source>
</evidence>
<dbReference type="InterPro" id="IPR001851">
    <property type="entry name" value="ABC_transp_permease"/>
</dbReference>
<evidence type="ECO:0000313" key="7">
    <source>
        <dbReference type="EMBL" id="AKA49926.1"/>
    </source>
</evidence>
<dbReference type="GO" id="GO:0022857">
    <property type="term" value="F:transmembrane transporter activity"/>
    <property type="evidence" value="ECO:0007669"/>
    <property type="project" value="InterPro"/>
</dbReference>
<evidence type="ECO:0000256" key="6">
    <source>
        <dbReference type="SAM" id="Phobius"/>
    </source>
</evidence>
<proteinExistence type="predicted"/>
<evidence type="ECO:0000256" key="4">
    <source>
        <dbReference type="ARBA" id="ARBA00022989"/>
    </source>
</evidence>
<evidence type="ECO:0000256" key="2">
    <source>
        <dbReference type="ARBA" id="ARBA00022475"/>
    </source>
</evidence>
<keyword evidence="4 6" id="KW-1133">Transmembrane helix</keyword>
<feature type="transmembrane region" description="Helical" evidence="6">
    <location>
        <begin position="257"/>
        <end position="278"/>
    </location>
</feature>
<feature type="transmembrane region" description="Helical" evidence="6">
    <location>
        <begin position="208"/>
        <end position="228"/>
    </location>
</feature>
<feature type="transmembrane region" description="Helical" evidence="6">
    <location>
        <begin position="75"/>
        <end position="96"/>
    </location>
</feature>
<name>A0A0D5ZJE8_9BACT</name>
<comment type="subcellular location">
    <subcellularLocation>
        <location evidence="1">Cell membrane</location>
        <topology evidence="1">Multi-pass membrane protein</topology>
    </subcellularLocation>
</comment>
<dbReference type="HOGENOM" id="CLU_040769_1_2_14"/>
<evidence type="ECO:0000256" key="3">
    <source>
        <dbReference type="ARBA" id="ARBA00022692"/>
    </source>
</evidence>
<accession>A0A0D5ZJE8</accession>
<dbReference type="PANTHER" id="PTHR43370">
    <property type="entry name" value="SUGAR ABC TRANSPORTER INTEGRAL MEMBRANE PROTEIN-RELATED"/>
    <property type="match status" value="1"/>
</dbReference>
<dbReference type="CDD" id="cd06580">
    <property type="entry name" value="TM_PBP1_transp_TpRbsC_like"/>
    <property type="match status" value="1"/>
</dbReference>
<evidence type="ECO:0000256" key="1">
    <source>
        <dbReference type="ARBA" id="ARBA00004651"/>
    </source>
</evidence>
<feature type="transmembrane region" description="Helical" evidence="6">
    <location>
        <begin position="108"/>
        <end position="129"/>
    </location>
</feature>
<dbReference type="PANTHER" id="PTHR43370:SF1">
    <property type="entry name" value="GUANOSINE ABC TRANSPORTER PERMEASE PROTEIN NUPQ"/>
    <property type="match status" value="1"/>
</dbReference>
<dbReference type="Proteomes" id="UP000032722">
    <property type="component" value="Chromosome"/>
</dbReference>
<gene>
    <name evidence="7" type="ORF">VO56_01490</name>
</gene>
<dbReference type="Pfam" id="PF02653">
    <property type="entry name" value="BPD_transp_2"/>
    <property type="match status" value="1"/>
</dbReference>
<feature type="transmembrane region" description="Helical" evidence="6">
    <location>
        <begin position="158"/>
        <end position="177"/>
    </location>
</feature>